<keyword evidence="1" id="KW-0812">Transmembrane</keyword>
<feature type="transmembrane region" description="Helical" evidence="1">
    <location>
        <begin position="249"/>
        <end position="268"/>
    </location>
</feature>
<accession>A0A916NVH0</accession>
<reference evidence="3" key="1">
    <citation type="submission" date="2021-06" db="EMBL/GenBank/DDBJ databases">
        <authorList>
            <person name="Criscuolo A."/>
        </authorList>
    </citation>
    <scope>NUCLEOTIDE SEQUENCE</scope>
    <source>
        <strain evidence="3">CIP111600</strain>
    </source>
</reference>
<dbReference type="RefSeq" id="WP_218090771.1">
    <property type="nucleotide sequence ID" value="NZ_CAJVAS010000003.1"/>
</dbReference>
<evidence type="ECO:0000313" key="4">
    <source>
        <dbReference type="Proteomes" id="UP000693672"/>
    </source>
</evidence>
<keyword evidence="4" id="KW-1185">Reference proteome</keyword>
<keyword evidence="1" id="KW-1133">Transmembrane helix</keyword>
<evidence type="ECO:0008006" key="5">
    <source>
        <dbReference type="Google" id="ProtNLM"/>
    </source>
</evidence>
<evidence type="ECO:0000256" key="1">
    <source>
        <dbReference type="SAM" id="Phobius"/>
    </source>
</evidence>
<sequence length="276" mass="29151">MSSMLRNKNLYLKALTIVVLSFAFAFSSAFAAGVPALVITQIVPDTDNVDLGGTSGDGYELVELYNASGKEFKTKGHNIVYAYSDDINDAKNQIWSLGDKTIPANGFLYVWVKQEKNGVSLADFAKYWKIKEDQVVSVKSDGMANGSRRVLFVASPDKKEVSRAPYNDKDVAVEVNKSFVYGYNADGSTKLLGAKQDITLGKLRSGQIAGAATSAPAPAPAASTAKGAVPQAMPKTGLGGAENVDHTGMLPWAAGALALAVAATVAVVRRKAAQQQ</sequence>
<protein>
    <recommendedName>
        <fullName evidence="5">Lamin tail domain-containing protein</fullName>
    </recommendedName>
</protein>
<evidence type="ECO:0000256" key="2">
    <source>
        <dbReference type="SAM" id="SignalP"/>
    </source>
</evidence>
<proteinExistence type="predicted"/>
<dbReference type="AlphaFoldDB" id="A0A916NVH0"/>
<feature type="chain" id="PRO_5037205097" description="Lamin tail domain-containing protein" evidence="2">
    <location>
        <begin position="32"/>
        <end position="276"/>
    </location>
</feature>
<gene>
    <name evidence="3" type="ORF">PAESOLCIP111_00938</name>
</gene>
<comment type="caution">
    <text evidence="3">The sequence shown here is derived from an EMBL/GenBank/DDBJ whole genome shotgun (WGS) entry which is preliminary data.</text>
</comment>
<organism evidence="3 4">
    <name type="scientific">Paenibacillus solanacearum</name>
    <dbReference type="NCBI Taxonomy" id="2048548"/>
    <lineage>
        <taxon>Bacteria</taxon>
        <taxon>Bacillati</taxon>
        <taxon>Bacillota</taxon>
        <taxon>Bacilli</taxon>
        <taxon>Bacillales</taxon>
        <taxon>Paenibacillaceae</taxon>
        <taxon>Paenibacillus</taxon>
    </lineage>
</organism>
<dbReference type="EMBL" id="CAJVAS010000003">
    <property type="protein sequence ID" value="CAG7607249.1"/>
    <property type="molecule type" value="Genomic_DNA"/>
</dbReference>
<feature type="signal peptide" evidence="2">
    <location>
        <begin position="1"/>
        <end position="31"/>
    </location>
</feature>
<keyword evidence="1" id="KW-0472">Membrane</keyword>
<evidence type="ECO:0000313" key="3">
    <source>
        <dbReference type="EMBL" id="CAG7607249.1"/>
    </source>
</evidence>
<keyword evidence="2" id="KW-0732">Signal</keyword>
<name>A0A916NVH0_9BACL</name>
<dbReference type="Proteomes" id="UP000693672">
    <property type="component" value="Unassembled WGS sequence"/>
</dbReference>